<feature type="domain" description="Xylanolytic transcriptional activator regulatory" evidence="9">
    <location>
        <begin position="409"/>
        <end position="482"/>
    </location>
</feature>
<evidence type="ECO:0000313" key="11">
    <source>
        <dbReference type="Proteomes" id="UP000509510"/>
    </source>
</evidence>
<name>A0A7H8QQN6_TALRU</name>
<dbReference type="SMART" id="SM00906">
    <property type="entry name" value="Fungal_trans"/>
    <property type="match status" value="1"/>
</dbReference>
<feature type="coiled-coil region" evidence="6">
    <location>
        <begin position="225"/>
        <end position="252"/>
    </location>
</feature>
<dbReference type="GeneID" id="55990883"/>
<dbReference type="PANTHER" id="PTHR46910">
    <property type="entry name" value="TRANSCRIPTION FACTOR PDR1"/>
    <property type="match status" value="1"/>
</dbReference>
<dbReference type="GO" id="GO:0008270">
    <property type="term" value="F:zinc ion binding"/>
    <property type="evidence" value="ECO:0007669"/>
    <property type="project" value="InterPro"/>
</dbReference>
<dbReference type="AlphaFoldDB" id="A0A7H8QQN6"/>
<keyword evidence="8" id="KW-0732">Signal</keyword>
<reference evidence="11" key="1">
    <citation type="submission" date="2020-06" db="EMBL/GenBank/DDBJ databases">
        <title>A chromosome-scale genome assembly of Talaromyces rugulosus W13939.</title>
        <authorList>
            <person name="Wang B."/>
            <person name="Guo L."/>
            <person name="Ye K."/>
            <person name="Wang L."/>
        </authorList>
    </citation>
    <scope>NUCLEOTIDE SEQUENCE [LARGE SCALE GENOMIC DNA]</scope>
    <source>
        <strain evidence="11">W13939</strain>
    </source>
</reference>
<dbReference type="InterPro" id="IPR002347">
    <property type="entry name" value="SDR_fam"/>
</dbReference>
<evidence type="ECO:0000256" key="7">
    <source>
        <dbReference type="SAM" id="MobiDB-lite"/>
    </source>
</evidence>
<evidence type="ECO:0000256" key="3">
    <source>
        <dbReference type="ARBA" id="ARBA00023125"/>
    </source>
</evidence>
<dbReference type="GO" id="GO:0005634">
    <property type="term" value="C:nucleus"/>
    <property type="evidence" value="ECO:0007669"/>
    <property type="project" value="UniProtKB-SubCell"/>
</dbReference>
<dbReference type="PANTHER" id="PTHR46910:SF37">
    <property type="entry name" value="ZN(II)2CYS6 TRANSCRIPTION FACTOR (EUROFUNG)"/>
    <property type="match status" value="1"/>
</dbReference>
<dbReference type="CDD" id="cd12148">
    <property type="entry name" value="fungal_TF_MHR"/>
    <property type="match status" value="1"/>
</dbReference>
<sequence length="896" mass="99179">MAWYKGLMLIAMASMAILSAASPQNKTDAIVIYGPDELNSQVSCEFLDCLENAGKDYNLYVDDGDLVVIPAERREVDFDGEDEALFKCIQKVNHLMQIVAEDTINGQDEHKYATHRQLATHEWLTENGALGRKPVGTRPRTVKSHNQTEASITKRDELLYWTFLSDYKRCESLTDQYKEPEGCHSYMQAWESAQFENPSYDSACTFETASRKSRGKKQGPNNEGFEALQSRMKQLEENLSQALQEIDELKGHAPQGATASSLDRQVLVSNLQEEGDVDFLNQALYDGSLDLPPLQETLPAVEKYLATVNTILPLFHPDRLLHSLKSWYDTPLMQRDCVTWAAINVVLALAHRQVPPDQAMLPNKNTAHYLYKAQSVLTEVIMGKTNLVNVQLLLGMVMLFQGTRNLKPATMLIAVALRLAHELGLHTRMRSESLDKSTALERDRVFWMAYLLDRDISMRTGQPPVQLETDIDLELPSDEPEDGAGLVFTADSSSCFNFFRARVQLARIQGMVYELMLSMPAKKLDSYQRGENMARLHYVLDDWASQIPPQFRVNALLGTCEPSSFRNLGILYATHLSCRTQNEKTPHLFEEMQTTQEIGPYTPIMASPPLPSFVSFTKSWHSEPCPFISPTRPELSAAGKNVVVTGGGTGIGKATAIAFAQAGAKSVAIVGRRLDRLETAAKEIKQAAATTVQVLLETGDVTQLSSIESALTKIVKKVGKIDIFVSNAGVLPEEAPVFGYSETELRKSLEVNVIGTFNSLQAFLPLAASSGAKLFNMSSGIGHWAPLPEVPGVFGYAAAKAAALKIVDYFASENPDIHVVNIMPGIIATEINPKITVGPDTVELPAHFLVWLASEEAKFLKGKFVWANWDAQELMARADEIQGSMLLRVSLNGVDM</sequence>
<keyword evidence="5" id="KW-0539">Nucleus</keyword>
<keyword evidence="11" id="KW-1185">Reference proteome</keyword>
<dbReference type="PRINTS" id="PR00081">
    <property type="entry name" value="GDHRDH"/>
</dbReference>
<keyword evidence="6" id="KW-0175">Coiled coil</keyword>
<evidence type="ECO:0000256" key="5">
    <source>
        <dbReference type="ARBA" id="ARBA00023242"/>
    </source>
</evidence>
<dbReference type="GO" id="GO:0003700">
    <property type="term" value="F:DNA-binding transcription factor activity"/>
    <property type="evidence" value="ECO:0007669"/>
    <property type="project" value="InterPro"/>
</dbReference>
<dbReference type="EMBL" id="CP055899">
    <property type="protein sequence ID" value="QKX56277.1"/>
    <property type="molecule type" value="Genomic_DNA"/>
</dbReference>
<accession>A0A7H8QQN6</accession>
<keyword evidence="4" id="KW-0804">Transcription</keyword>
<dbReference type="Gene3D" id="3.40.50.720">
    <property type="entry name" value="NAD(P)-binding Rossmann-like Domain"/>
    <property type="match status" value="1"/>
</dbReference>
<proteinExistence type="predicted"/>
<dbReference type="KEGG" id="trg:TRUGW13939_03378"/>
<evidence type="ECO:0000259" key="9">
    <source>
        <dbReference type="SMART" id="SM00906"/>
    </source>
</evidence>
<protein>
    <recommendedName>
        <fullName evidence="9">Xylanolytic transcriptional activator regulatory domain-containing protein</fullName>
    </recommendedName>
</protein>
<dbReference type="RefSeq" id="XP_035342455.1">
    <property type="nucleotide sequence ID" value="XM_035486562.1"/>
</dbReference>
<feature type="signal peptide" evidence="8">
    <location>
        <begin position="1"/>
        <end position="21"/>
    </location>
</feature>
<dbReference type="InterPro" id="IPR007219">
    <property type="entry name" value="XnlR_reg_dom"/>
</dbReference>
<feature type="chain" id="PRO_5028799604" description="Xylanolytic transcriptional activator regulatory domain-containing protein" evidence="8">
    <location>
        <begin position="22"/>
        <end position="896"/>
    </location>
</feature>
<comment type="subcellular location">
    <subcellularLocation>
        <location evidence="1">Nucleus</location>
    </subcellularLocation>
</comment>
<organism evidence="10 11">
    <name type="scientific">Talaromyces rugulosus</name>
    <name type="common">Penicillium rugulosum</name>
    <dbReference type="NCBI Taxonomy" id="121627"/>
    <lineage>
        <taxon>Eukaryota</taxon>
        <taxon>Fungi</taxon>
        <taxon>Dikarya</taxon>
        <taxon>Ascomycota</taxon>
        <taxon>Pezizomycotina</taxon>
        <taxon>Eurotiomycetes</taxon>
        <taxon>Eurotiomycetidae</taxon>
        <taxon>Eurotiales</taxon>
        <taxon>Trichocomaceae</taxon>
        <taxon>Talaromyces</taxon>
        <taxon>Talaromyces sect. Islandici</taxon>
    </lineage>
</organism>
<dbReference type="SUPFAM" id="SSF51735">
    <property type="entry name" value="NAD(P)-binding Rossmann-fold domains"/>
    <property type="match status" value="1"/>
</dbReference>
<dbReference type="Pfam" id="PF00106">
    <property type="entry name" value="adh_short"/>
    <property type="match status" value="1"/>
</dbReference>
<evidence type="ECO:0000256" key="6">
    <source>
        <dbReference type="SAM" id="Coils"/>
    </source>
</evidence>
<keyword evidence="2" id="KW-0805">Transcription regulation</keyword>
<dbReference type="Proteomes" id="UP000509510">
    <property type="component" value="Chromosome II"/>
</dbReference>
<evidence type="ECO:0000256" key="2">
    <source>
        <dbReference type="ARBA" id="ARBA00023015"/>
    </source>
</evidence>
<dbReference type="InterPro" id="IPR036291">
    <property type="entry name" value="NAD(P)-bd_dom_sf"/>
</dbReference>
<gene>
    <name evidence="10" type="ORF">TRUGW13939_03378</name>
</gene>
<dbReference type="Pfam" id="PF04082">
    <property type="entry name" value="Fungal_trans"/>
    <property type="match status" value="1"/>
</dbReference>
<dbReference type="GO" id="GO:0003677">
    <property type="term" value="F:DNA binding"/>
    <property type="evidence" value="ECO:0007669"/>
    <property type="project" value="UniProtKB-KW"/>
</dbReference>
<dbReference type="CDD" id="cd05233">
    <property type="entry name" value="SDR_c"/>
    <property type="match status" value="1"/>
</dbReference>
<evidence type="ECO:0000313" key="10">
    <source>
        <dbReference type="EMBL" id="QKX56277.1"/>
    </source>
</evidence>
<evidence type="ECO:0000256" key="1">
    <source>
        <dbReference type="ARBA" id="ARBA00004123"/>
    </source>
</evidence>
<dbReference type="OrthoDB" id="4398414at2759"/>
<evidence type="ECO:0000256" key="8">
    <source>
        <dbReference type="SAM" id="SignalP"/>
    </source>
</evidence>
<feature type="region of interest" description="Disordered" evidence="7">
    <location>
        <begin position="129"/>
        <end position="149"/>
    </location>
</feature>
<evidence type="ECO:0000256" key="4">
    <source>
        <dbReference type="ARBA" id="ARBA00023163"/>
    </source>
</evidence>
<dbReference type="InterPro" id="IPR050987">
    <property type="entry name" value="AtrR-like"/>
</dbReference>
<dbReference type="GO" id="GO:0006351">
    <property type="term" value="P:DNA-templated transcription"/>
    <property type="evidence" value="ECO:0007669"/>
    <property type="project" value="InterPro"/>
</dbReference>
<keyword evidence="3" id="KW-0238">DNA-binding</keyword>